<protein>
    <recommendedName>
        <fullName evidence="2">Adenylyl/Guanylyl and SMODS C-terminal sensor domain-containing protein</fullName>
    </recommendedName>
</protein>
<keyword evidence="4" id="KW-1185">Reference proteome</keyword>
<dbReference type="SUPFAM" id="SSF81301">
    <property type="entry name" value="Nucleotidyltransferase"/>
    <property type="match status" value="1"/>
</dbReference>
<dbReference type="Pfam" id="PF18144">
    <property type="entry name" value="SMODS"/>
    <property type="match status" value="1"/>
</dbReference>
<sequence>MNTSEIFQQLLSNLIIKNKDQISRKYKNITKALNKDFFDDESEIKNSLQVGSYGRKTAVNGISDLDMLFELTPELFTKYDNLQNNGQSTLLQDVKSAILNTYSTTDIRGDGQVVVVSFTNDIVEVCPVFEQSDGSYKYPDTNNGGKWKKTNPKPEISEINSFNITTNSNLKNLAKMTRAWKNKCGVKIGGLLIDTLCYEFLVANTNHHTTTFSDYDIFVRDFFEYLKNLDKNRDFWYAPGSNQKVYKKKSNFISKAKKAHKNVLEAIDKENNSTVYTIWKKVFGYPFPYPSIIKEQSIDYTENEEFIEDLFPVDIITSMRINCEVNQPGFRVEFLRNMYSKLKINKKLKFYIESNDVKKPYLVKWKVKNEGSIAKSRNNLRGHILNDKGSEFRKENSNFAGAHFVECYIIKDNICVARDRIDVPISNI</sequence>
<dbReference type="RefSeq" id="WP_089381942.1">
    <property type="nucleotide sequence ID" value="NZ_FZNT01000006.1"/>
</dbReference>
<dbReference type="InterPro" id="IPR006116">
    <property type="entry name" value="NT_2-5OAS_ClassI-CCAase"/>
</dbReference>
<dbReference type="OrthoDB" id="1118920at2"/>
<gene>
    <name evidence="3" type="ORF">SAMN06265371_106185</name>
</gene>
<dbReference type="GO" id="GO:0016779">
    <property type="term" value="F:nucleotidyltransferase activity"/>
    <property type="evidence" value="ECO:0007669"/>
    <property type="project" value="InterPro"/>
</dbReference>
<evidence type="ECO:0000313" key="3">
    <source>
        <dbReference type="EMBL" id="SNR60275.1"/>
    </source>
</evidence>
<proteinExistence type="predicted"/>
<dbReference type="InterPro" id="IPR043519">
    <property type="entry name" value="NT_sf"/>
</dbReference>
<feature type="domain" description="Adenylyl/Guanylyl and SMODS C-terminal sensor" evidence="2">
    <location>
        <begin position="302"/>
        <end position="426"/>
    </location>
</feature>
<dbReference type="AlphaFoldDB" id="A0A238XMS2"/>
<name>A0A238XMS2_9FLAO</name>
<evidence type="ECO:0000256" key="1">
    <source>
        <dbReference type="ARBA" id="ARBA00023118"/>
    </source>
</evidence>
<keyword evidence="1" id="KW-0051">Antiviral defense</keyword>
<evidence type="ECO:0000313" key="4">
    <source>
        <dbReference type="Proteomes" id="UP000198384"/>
    </source>
</evidence>
<dbReference type="EMBL" id="FZNT01000006">
    <property type="protein sequence ID" value="SNR60275.1"/>
    <property type="molecule type" value="Genomic_DNA"/>
</dbReference>
<dbReference type="GO" id="GO:0051607">
    <property type="term" value="P:defense response to virus"/>
    <property type="evidence" value="ECO:0007669"/>
    <property type="project" value="UniProtKB-KW"/>
</dbReference>
<organism evidence="3 4">
    <name type="scientific">Lutibacter agarilyticus</name>
    <dbReference type="NCBI Taxonomy" id="1109740"/>
    <lineage>
        <taxon>Bacteria</taxon>
        <taxon>Pseudomonadati</taxon>
        <taxon>Bacteroidota</taxon>
        <taxon>Flavobacteriia</taxon>
        <taxon>Flavobacteriales</taxon>
        <taxon>Flavobacteriaceae</taxon>
        <taxon>Lutibacter</taxon>
    </lineage>
</organism>
<dbReference type="InterPro" id="IPR040511">
    <property type="entry name" value="AGS_C"/>
</dbReference>
<dbReference type="CDD" id="cd05400">
    <property type="entry name" value="NT_2-5OAS_ClassI-CCAase"/>
    <property type="match status" value="1"/>
</dbReference>
<reference evidence="3 4" key="1">
    <citation type="submission" date="2017-06" db="EMBL/GenBank/DDBJ databases">
        <authorList>
            <person name="Kim H.J."/>
            <person name="Triplett B.A."/>
        </authorList>
    </citation>
    <scope>NUCLEOTIDE SEQUENCE [LARGE SCALE GENOMIC DNA]</scope>
    <source>
        <strain evidence="3 4">DSM 29150</strain>
    </source>
</reference>
<accession>A0A238XMS2</accession>
<dbReference type="Pfam" id="PF18134">
    <property type="entry name" value="AGS_C"/>
    <property type="match status" value="1"/>
</dbReference>
<dbReference type="Proteomes" id="UP000198384">
    <property type="component" value="Unassembled WGS sequence"/>
</dbReference>
<evidence type="ECO:0000259" key="2">
    <source>
        <dbReference type="Pfam" id="PF18134"/>
    </source>
</evidence>